<dbReference type="InterPro" id="IPR029063">
    <property type="entry name" value="SAM-dependent_MTases_sf"/>
</dbReference>
<keyword evidence="2" id="KW-1133">Transmembrane helix</keyword>
<keyword evidence="2" id="KW-0812">Transmembrane</keyword>
<feature type="transmembrane region" description="Helical" evidence="2">
    <location>
        <begin position="454"/>
        <end position="472"/>
    </location>
</feature>
<feature type="transmembrane region" description="Helical" evidence="2">
    <location>
        <begin position="112"/>
        <end position="133"/>
    </location>
</feature>
<name>A0A1V8M2R9_9GAMM</name>
<feature type="transmembrane region" description="Helical" evidence="2">
    <location>
        <begin position="312"/>
        <end position="331"/>
    </location>
</feature>
<evidence type="ECO:0008006" key="5">
    <source>
        <dbReference type="Google" id="ProtNLM"/>
    </source>
</evidence>
<feature type="transmembrane region" description="Helical" evidence="2">
    <location>
        <begin position="258"/>
        <end position="278"/>
    </location>
</feature>
<sequence length="745" mass="83666">MSNTPSSSDRSLSLIILFAGTLFVSATLMFILQPLYGKLMLPLLGGSPAVWNTCMVFYQMLLFFGYLYAHLLSTRFAHTRQIQIHAAIILISLIALPVALPDSMSPPTDSNPTLWLVWTLFISIGLPFFVLSTTSTLLQKWFSHVGHHTSHDPYYLYVASNSGSLLALLSYPFIIEPNIGLNAQKSIWSIGYIALIVLIAACGWYFVRNYLQDKVSDEPEKVVEAPSTLAKLHWLALAFVPSSLLLGLTNFVSTDIAAVPLLWIIPLTLYLLSFTLVFSRWAKPIQRVSVFLQPIVLLPFIAYSFINPAILPYWLDLTLHLSAFFLAVMVCHGELAKHRPHTAYLTLFYLIMSFAGMLGGMFNTFIAPFIFNGIYEYPLMIVAALLLRPAAQRQSNEQWKIWGMQAIFPALILLLGGLIYYGVSDLGAYMDNIGTALILFAGLSYAFRKQVVSLALLTGVIIFFIVGLRVTMSNTIYKERTFFGVLSVRDSVLLNEQGKPEKYKELFHGTTKHGAQRLASHVQEPLTYYSRPGPMGQLFKAYDAVDEKWQVGVVGLGAGALACYAKPQQAWTFFEIDPVVVEIAKNPEYFSYLQRCTPKAAMVIGDARLSLESEPAEKFDLLVIDAFSSDSVPTHLLTQEALQLYFSKISSNGLLAFHITNRHLELKKVLSDHAKQLHYAALIQEFKPKQEIPLVVATDWFVLAKNEEDLKPLYKNGLGRWQKPGLYFDMKPWTDDFTNIVGIWK</sequence>
<dbReference type="STRING" id="1420851.AU255_16780"/>
<feature type="transmembrane region" description="Helical" evidence="2">
    <location>
        <begin position="343"/>
        <end position="363"/>
    </location>
</feature>
<dbReference type="SUPFAM" id="SSF53335">
    <property type="entry name" value="S-adenosyl-L-methionine-dependent methyltransferases"/>
    <property type="match status" value="1"/>
</dbReference>
<accession>A0A1V8M2R9</accession>
<dbReference type="Gene3D" id="3.40.50.150">
    <property type="entry name" value="Vaccinia Virus protein VP39"/>
    <property type="match status" value="1"/>
</dbReference>
<dbReference type="GO" id="GO:0006596">
    <property type="term" value="P:polyamine biosynthetic process"/>
    <property type="evidence" value="ECO:0007669"/>
    <property type="project" value="UniProtKB-KW"/>
</dbReference>
<evidence type="ECO:0000256" key="2">
    <source>
        <dbReference type="SAM" id="Phobius"/>
    </source>
</evidence>
<keyword evidence="1" id="KW-0620">Polyamine biosynthesis</keyword>
<dbReference type="Proteomes" id="UP000191980">
    <property type="component" value="Unassembled WGS sequence"/>
</dbReference>
<feature type="transmembrane region" description="Helical" evidence="2">
    <location>
        <begin position="369"/>
        <end position="387"/>
    </location>
</feature>
<dbReference type="SUPFAM" id="SSF103473">
    <property type="entry name" value="MFS general substrate transporter"/>
    <property type="match status" value="1"/>
</dbReference>
<dbReference type="PANTHER" id="PTHR43317:SF1">
    <property type="entry name" value="THERMOSPERMINE SYNTHASE ACAULIS5"/>
    <property type="match status" value="1"/>
</dbReference>
<evidence type="ECO:0000313" key="3">
    <source>
        <dbReference type="EMBL" id="OQK15845.1"/>
    </source>
</evidence>
<feature type="transmembrane region" description="Helical" evidence="2">
    <location>
        <begin position="429"/>
        <end position="447"/>
    </location>
</feature>
<feature type="transmembrane region" description="Helical" evidence="2">
    <location>
        <begin position="232"/>
        <end position="252"/>
    </location>
</feature>
<feature type="transmembrane region" description="Helical" evidence="2">
    <location>
        <begin position="187"/>
        <end position="211"/>
    </location>
</feature>
<keyword evidence="4" id="KW-1185">Reference proteome</keyword>
<dbReference type="InterPro" id="IPR036259">
    <property type="entry name" value="MFS_trans_sf"/>
</dbReference>
<protein>
    <recommendedName>
        <fullName evidence="5">Spermidine synthase</fullName>
    </recommendedName>
</protein>
<dbReference type="PANTHER" id="PTHR43317">
    <property type="entry name" value="THERMOSPERMINE SYNTHASE ACAULIS5"/>
    <property type="match status" value="1"/>
</dbReference>
<keyword evidence="2" id="KW-0472">Membrane</keyword>
<evidence type="ECO:0000313" key="4">
    <source>
        <dbReference type="Proteomes" id="UP000191980"/>
    </source>
</evidence>
<comment type="caution">
    <text evidence="3">The sequence shown here is derived from an EMBL/GenBank/DDBJ whole genome shotgun (WGS) entry which is preliminary data.</text>
</comment>
<feature type="transmembrane region" description="Helical" evidence="2">
    <location>
        <begin position="154"/>
        <end position="175"/>
    </location>
</feature>
<dbReference type="AlphaFoldDB" id="A0A1V8M2R9"/>
<feature type="transmembrane region" description="Helical" evidence="2">
    <location>
        <begin position="399"/>
        <end position="423"/>
    </location>
</feature>
<dbReference type="NCBIfam" id="NF037959">
    <property type="entry name" value="MFS_SpdSyn"/>
    <property type="match status" value="1"/>
</dbReference>
<gene>
    <name evidence="3" type="ORF">AU255_16780</name>
</gene>
<evidence type="ECO:0000256" key="1">
    <source>
        <dbReference type="ARBA" id="ARBA00023115"/>
    </source>
</evidence>
<dbReference type="OrthoDB" id="9761985at2"/>
<feature type="transmembrane region" description="Helical" evidence="2">
    <location>
        <begin position="81"/>
        <end position="100"/>
    </location>
</feature>
<reference evidence="3 4" key="1">
    <citation type="submission" date="2015-12" db="EMBL/GenBank/DDBJ databases">
        <authorList>
            <person name="Shamseldin A."/>
            <person name="Moawad H."/>
            <person name="Abd El-Rahim W.M."/>
            <person name="Sadowsky M.J."/>
        </authorList>
    </citation>
    <scope>NUCLEOTIDE SEQUENCE [LARGE SCALE GENOMIC DNA]</scope>
    <source>
        <strain evidence="3 4">WF1</strain>
    </source>
</reference>
<feature type="transmembrane region" description="Helical" evidence="2">
    <location>
        <begin position="49"/>
        <end position="69"/>
    </location>
</feature>
<feature type="transmembrane region" description="Helical" evidence="2">
    <location>
        <begin position="290"/>
        <end position="306"/>
    </location>
</feature>
<organism evidence="3 4">
    <name type="scientific">Methyloprofundus sedimenti</name>
    <dbReference type="NCBI Taxonomy" id="1420851"/>
    <lineage>
        <taxon>Bacteria</taxon>
        <taxon>Pseudomonadati</taxon>
        <taxon>Pseudomonadota</taxon>
        <taxon>Gammaproteobacteria</taxon>
        <taxon>Methylococcales</taxon>
        <taxon>Methylococcaceae</taxon>
        <taxon>Methyloprofundus</taxon>
    </lineage>
</organism>
<feature type="transmembrane region" description="Helical" evidence="2">
    <location>
        <begin position="12"/>
        <end position="37"/>
    </location>
</feature>
<dbReference type="RefSeq" id="WP_080524070.1">
    <property type="nucleotide sequence ID" value="NZ_LPUF01000003.1"/>
</dbReference>
<proteinExistence type="predicted"/>
<dbReference type="EMBL" id="LPUF01000003">
    <property type="protein sequence ID" value="OQK15845.1"/>
    <property type="molecule type" value="Genomic_DNA"/>
</dbReference>